<dbReference type="SUPFAM" id="SSF69304">
    <property type="entry name" value="Tricorn protease N-terminal domain"/>
    <property type="match status" value="1"/>
</dbReference>
<dbReference type="InterPro" id="IPR048421">
    <property type="entry name" value="YqgU_beta-prop"/>
</dbReference>
<keyword evidence="3" id="KW-1185">Reference proteome</keyword>
<gene>
    <name evidence="2" type="ORF">CWO92_09900</name>
</gene>
<dbReference type="OrthoDB" id="2168335at2"/>
<sequence>MKKEHIYGKTLRFLIFLNLVLTLSACQHREIKPTPSKHKPSTAAFFNQVRPLLVKENSFQKVVGWLNNNTVIYIADENNHTNLYRYNLVNGKRHIIFTSKTPIKTAVISPDKKRLLIHSASLTNLAEIKVINLKGKILISRKVPSYDLNFNWNPDNPDVILTTVFFEDWSYQVHILNIKNQTFKEYGIEDPFVKWFQTDTVLIQDWKKNKVHLFAPLRSYSLSDTDKAITLFPEIYQFDTFASYLMTITIPEKHQDRAEYHFYNQNVKKLYSFEVPLLSQHDNWLVPNYDFIRNQFLTFVPSKSGFVDEFSGKYQLIKYDIQKKDQKMITGELNNQPLSLSPDGKMSLYGNQFTQLINLSNGKIKSIVEYKKKDPE</sequence>
<protein>
    <recommendedName>
        <fullName evidence="1">YqgU-like 6-bladed beta-propeller domain-containing protein</fullName>
    </recommendedName>
</protein>
<evidence type="ECO:0000313" key="2">
    <source>
        <dbReference type="EMBL" id="PKR85071.1"/>
    </source>
</evidence>
<name>A0A2N3LKC0_9BACI</name>
<dbReference type="EMBL" id="PIQO01000006">
    <property type="protein sequence ID" value="PKR85071.1"/>
    <property type="molecule type" value="Genomic_DNA"/>
</dbReference>
<comment type="caution">
    <text evidence="2">The sequence shown here is derived from an EMBL/GenBank/DDBJ whole genome shotgun (WGS) entry which is preliminary data.</text>
</comment>
<evidence type="ECO:0000259" key="1">
    <source>
        <dbReference type="Pfam" id="PF21101"/>
    </source>
</evidence>
<feature type="domain" description="YqgU-like 6-bladed beta-propeller" evidence="1">
    <location>
        <begin position="87"/>
        <end position="350"/>
    </location>
</feature>
<dbReference type="AlphaFoldDB" id="A0A2N3LKC0"/>
<dbReference type="PROSITE" id="PS51257">
    <property type="entry name" value="PROKAR_LIPOPROTEIN"/>
    <property type="match status" value="1"/>
</dbReference>
<dbReference type="Pfam" id="PF21101">
    <property type="entry name" value="YqgU"/>
    <property type="match status" value="1"/>
</dbReference>
<organism evidence="2 3">
    <name type="scientific">Heyndrickxia camelliae</name>
    <dbReference type="NCBI Taxonomy" id="1707093"/>
    <lineage>
        <taxon>Bacteria</taxon>
        <taxon>Bacillati</taxon>
        <taxon>Bacillota</taxon>
        <taxon>Bacilli</taxon>
        <taxon>Bacillales</taxon>
        <taxon>Bacillaceae</taxon>
        <taxon>Heyndrickxia</taxon>
    </lineage>
</organism>
<evidence type="ECO:0000313" key="3">
    <source>
        <dbReference type="Proteomes" id="UP000233440"/>
    </source>
</evidence>
<dbReference type="RefSeq" id="WP_101354052.1">
    <property type="nucleotide sequence ID" value="NZ_PIQO01000006.1"/>
</dbReference>
<accession>A0A2N3LKC0</accession>
<proteinExistence type="predicted"/>
<reference evidence="2 3" key="1">
    <citation type="submission" date="2017-11" db="EMBL/GenBank/DDBJ databases">
        <title>Bacillus camelliae sp. nov., isolated from pu'er tea.</title>
        <authorList>
            <person name="Niu L."/>
        </authorList>
    </citation>
    <scope>NUCLEOTIDE SEQUENCE [LARGE SCALE GENOMIC DNA]</scope>
    <source>
        <strain evidence="2 3">7578-1</strain>
    </source>
</reference>
<dbReference type="Proteomes" id="UP000233440">
    <property type="component" value="Unassembled WGS sequence"/>
</dbReference>